<dbReference type="Proteomes" id="UP001159363">
    <property type="component" value="Chromosome 2"/>
</dbReference>
<dbReference type="EMBL" id="JARBHB010000002">
    <property type="protein sequence ID" value="KAJ8892731.1"/>
    <property type="molecule type" value="Genomic_DNA"/>
</dbReference>
<proteinExistence type="predicted"/>
<reference evidence="1 2" key="1">
    <citation type="submission" date="2023-02" db="EMBL/GenBank/DDBJ databases">
        <title>LHISI_Scaffold_Assembly.</title>
        <authorList>
            <person name="Stuart O.P."/>
            <person name="Cleave R."/>
            <person name="Magrath M.J.L."/>
            <person name="Mikheyev A.S."/>
        </authorList>
    </citation>
    <scope>NUCLEOTIDE SEQUENCE [LARGE SCALE GENOMIC DNA]</scope>
    <source>
        <strain evidence="1">Daus_M_001</strain>
        <tissue evidence="1">Leg muscle</tissue>
    </source>
</reference>
<evidence type="ECO:0000313" key="2">
    <source>
        <dbReference type="Proteomes" id="UP001159363"/>
    </source>
</evidence>
<organism evidence="1 2">
    <name type="scientific">Dryococelus australis</name>
    <dbReference type="NCBI Taxonomy" id="614101"/>
    <lineage>
        <taxon>Eukaryota</taxon>
        <taxon>Metazoa</taxon>
        <taxon>Ecdysozoa</taxon>
        <taxon>Arthropoda</taxon>
        <taxon>Hexapoda</taxon>
        <taxon>Insecta</taxon>
        <taxon>Pterygota</taxon>
        <taxon>Neoptera</taxon>
        <taxon>Polyneoptera</taxon>
        <taxon>Phasmatodea</taxon>
        <taxon>Verophasmatodea</taxon>
        <taxon>Anareolatae</taxon>
        <taxon>Phasmatidae</taxon>
        <taxon>Eurycanthinae</taxon>
        <taxon>Dryococelus</taxon>
    </lineage>
</organism>
<sequence>MRPSAEFWQLEFGCGSRHHKTMSCSGVRWPVDETSDPLVQPAYTYVVENSAVQVMQWMVFILLPSHTGQFQQAACRCWYYIQRVNPSAFWYLVLEPKVDDRPCGCAHFASRLRRSCRFRDLRSDWGRFYNTSFYRPTNSCPAQGSRVEQQWQAAEPGHAAKDLGARPATCTLQCFRYQPQHMSPEPATTGDAGGLPGSRRDFFGSLWLKSACSGGVCGVATGGCSRVESLRNSPLKCECRDRVATGRTKLKNPLLLRVKFMIELWCLVDCKMVCKMMIHCARNARGLYGEALRLKDFQSKDKKQDMLEKKWICEKLKELSAKQKKLGEEEGGPLILENIDLPGFLKRVLLSGLVSRLANWPACPDKPPSPSPAVPCTTATLPTLGVTRLYTDSEESHHFTPAAAAIGIRLRAGSQGAVMAIISVKLKERKGCGVKEGKGCGERNEPELCEKIKCNSKDGEEDLYGFESIVSNDKVEGEETSDFITSKDQESAEEKFAQLVRKLGPVTVIRCSNAGKTPSVMSIIRAQLQCYVLLGTKPGVITIQSKASGFHPMTRWRPADGLFSTGFGRRTS</sequence>
<accession>A0ABQ9I8R3</accession>
<keyword evidence="2" id="KW-1185">Reference proteome</keyword>
<gene>
    <name evidence="1" type="ORF">PR048_005312</name>
</gene>
<evidence type="ECO:0000313" key="1">
    <source>
        <dbReference type="EMBL" id="KAJ8892731.1"/>
    </source>
</evidence>
<protein>
    <submittedName>
        <fullName evidence="1">Uncharacterized protein</fullName>
    </submittedName>
</protein>
<name>A0ABQ9I8R3_9NEOP</name>
<comment type="caution">
    <text evidence="1">The sequence shown here is derived from an EMBL/GenBank/DDBJ whole genome shotgun (WGS) entry which is preliminary data.</text>
</comment>